<feature type="non-terminal residue" evidence="1">
    <location>
        <position position="307"/>
    </location>
</feature>
<dbReference type="Proteomes" id="UP000283383">
    <property type="component" value="Unassembled WGS sequence"/>
</dbReference>
<comment type="caution">
    <text evidence="1">The sequence shown here is derived from an EMBL/GenBank/DDBJ whole genome shotgun (WGS) entry which is preliminary data.</text>
</comment>
<accession>A0A420IYI4</accession>
<gene>
    <name evidence="1" type="ORF">GcM3_054033</name>
</gene>
<evidence type="ECO:0000313" key="1">
    <source>
        <dbReference type="EMBL" id="RKF79612.1"/>
    </source>
</evidence>
<dbReference type="EMBL" id="MCBQ01005407">
    <property type="protein sequence ID" value="RKF79612.1"/>
    <property type="molecule type" value="Genomic_DNA"/>
</dbReference>
<reference evidence="1 2" key="1">
    <citation type="journal article" date="2018" name="BMC Genomics">
        <title>Comparative genome analyses reveal sequence features reflecting distinct modes of host-adaptation between dicot and monocot powdery mildew.</title>
        <authorList>
            <person name="Wu Y."/>
            <person name="Ma X."/>
            <person name="Pan Z."/>
            <person name="Kale S.D."/>
            <person name="Song Y."/>
            <person name="King H."/>
            <person name="Zhang Q."/>
            <person name="Presley C."/>
            <person name="Deng X."/>
            <person name="Wei C.I."/>
            <person name="Xiao S."/>
        </authorList>
    </citation>
    <scope>NUCLEOTIDE SEQUENCE [LARGE SCALE GENOMIC DNA]</scope>
    <source>
        <strain evidence="1">UMSG3</strain>
    </source>
</reference>
<name>A0A420IYI4_9PEZI</name>
<feature type="non-terminal residue" evidence="1">
    <location>
        <position position="1"/>
    </location>
</feature>
<sequence>LYNNQSKYSGNGDTFDYEFDIFLKHCENADVPKEGLKAAFRIMLKDDALDFYNTFMNVESGESLTEICKASKEKFEGPEYQRTLLTNWNKITFESIRQDNKNIGKSFTECFQILSRQLALMQHGFDKNLRNDTFIHNKIVTACEDQNAFKNVCQRPALTLSGLLSDLRSAAEFYVRNSGSSTGQTLFVDGKYHKYTKNSTTYPNTRITSSRTPNPNRCIVCHKEGCWSTKHNKSERDQVFDKFKRNMNQSIGQQFSQYCLEIEREAPEIESSTESDIIDDNQVSNCLENFIFDTNLLSISPNNQHST</sequence>
<proteinExistence type="predicted"/>
<dbReference type="AlphaFoldDB" id="A0A420IYI4"/>
<keyword evidence="2" id="KW-1185">Reference proteome</keyword>
<protein>
    <submittedName>
        <fullName evidence="1">Uncharacterized protein</fullName>
    </submittedName>
</protein>
<evidence type="ECO:0000313" key="2">
    <source>
        <dbReference type="Proteomes" id="UP000283383"/>
    </source>
</evidence>
<organism evidence="1 2">
    <name type="scientific">Golovinomyces cichoracearum</name>
    <dbReference type="NCBI Taxonomy" id="62708"/>
    <lineage>
        <taxon>Eukaryota</taxon>
        <taxon>Fungi</taxon>
        <taxon>Dikarya</taxon>
        <taxon>Ascomycota</taxon>
        <taxon>Pezizomycotina</taxon>
        <taxon>Leotiomycetes</taxon>
        <taxon>Erysiphales</taxon>
        <taxon>Erysiphaceae</taxon>
        <taxon>Golovinomyces</taxon>
    </lineage>
</organism>